<dbReference type="GO" id="GO:0005737">
    <property type="term" value="C:cytoplasm"/>
    <property type="evidence" value="ECO:0007669"/>
    <property type="project" value="UniProtKB-SubCell"/>
</dbReference>
<dbReference type="PROSITE" id="PS01313">
    <property type="entry name" value="LIPB"/>
    <property type="match status" value="1"/>
</dbReference>
<dbReference type="AlphaFoldDB" id="A0A1E8CF28"/>
<dbReference type="OrthoDB" id="9787061at2"/>
<dbReference type="HAMAP" id="MF_00013">
    <property type="entry name" value="LipB"/>
    <property type="match status" value="1"/>
</dbReference>
<feature type="binding site" evidence="6 9">
    <location>
        <begin position="72"/>
        <end position="79"/>
    </location>
    <ligand>
        <name>substrate</name>
    </ligand>
</feature>
<dbReference type="InterPro" id="IPR045864">
    <property type="entry name" value="aa-tRNA-synth_II/BPL/LPL"/>
</dbReference>
<dbReference type="GO" id="GO:0009249">
    <property type="term" value="P:protein lipoylation"/>
    <property type="evidence" value="ECO:0007669"/>
    <property type="project" value="InterPro"/>
</dbReference>
<dbReference type="PANTHER" id="PTHR10993">
    <property type="entry name" value="OCTANOYLTRANSFERASE"/>
    <property type="match status" value="1"/>
</dbReference>
<keyword evidence="13" id="KW-1185">Reference proteome</keyword>
<dbReference type="PIRSF" id="PIRSF016262">
    <property type="entry name" value="LPLase"/>
    <property type="match status" value="1"/>
</dbReference>
<evidence type="ECO:0000256" key="7">
    <source>
        <dbReference type="PIRNR" id="PIRNR016262"/>
    </source>
</evidence>
<comment type="caution">
    <text evidence="12">The sequence shown here is derived from an EMBL/GenBank/DDBJ whole genome shotgun (WGS) entry which is preliminary data.</text>
</comment>
<name>A0A1E8CF28_9GAMM</name>
<organism evidence="12 13">
    <name type="scientific">Pseudohongiella acticola</name>
    <dbReference type="NCBI Taxonomy" id="1524254"/>
    <lineage>
        <taxon>Bacteria</taxon>
        <taxon>Pseudomonadati</taxon>
        <taxon>Pseudomonadota</taxon>
        <taxon>Gammaproteobacteria</taxon>
        <taxon>Pseudomonadales</taxon>
        <taxon>Pseudohongiellaceae</taxon>
        <taxon>Pseudohongiella</taxon>
    </lineage>
</organism>
<protein>
    <recommendedName>
        <fullName evidence="6 7">Octanoyltransferase</fullName>
        <ecNumber evidence="6 7">2.3.1.181</ecNumber>
    </recommendedName>
    <alternativeName>
        <fullName evidence="6">Lipoate-protein ligase B</fullName>
    </alternativeName>
    <alternativeName>
        <fullName evidence="6">Lipoyl/octanoyl transferase</fullName>
    </alternativeName>
    <alternativeName>
        <fullName evidence="6">Octanoyl-[acyl-carrier-protein]-protein N-octanoyltransferase</fullName>
    </alternativeName>
</protein>
<comment type="subcellular location">
    <subcellularLocation>
        <location evidence="6">Cytoplasm</location>
    </subcellularLocation>
</comment>
<dbReference type="FunFam" id="3.30.930.10:FF:000020">
    <property type="entry name" value="Octanoyltransferase"/>
    <property type="match status" value="1"/>
</dbReference>
<sequence length="221" mass="24610">MTALRPLIVRRMGLRDYEPVWRAMQTFTSERDEDTPDELWLLSHPPVFTQGQAGKPEHLLAPGNIPVIPIDRGGQVTYHGPGQLVMYLLIDVRRVALGVRDLVNLIEQAIIDTLSGVRITAQTRPGAPGVYVDDAKIAALGLRIRRGCSYHGLSLNVAMDLEPFARINPCGYQGLAVTQVADFVHDADASELMVTIEKLLLQQLLQSLGQYSWIDVRQEFE</sequence>
<dbReference type="Pfam" id="PF21948">
    <property type="entry name" value="LplA-B_cat"/>
    <property type="match status" value="1"/>
</dbReference>
<dbReference type="NCBIfam" id="NF010922">
    <property type="entry name" value="PRK14342.1"/>
    <property type="match status" value="1"/>
</dbReference>
<evidence type="ECO:0000256" key="5">
    <source>
        <dbReference type="ARBA" id="ARBA00024732"/>
    </source>
</evidence>
<dbReference type="GO" id="GO:0033819">
    <property type="term" value="F:lipoyl(octanoyl) transferase activity"/>
    <property type="evidence" value="ECO:0007669"/>
    <property type="project" value="UniProtKB-EC"/>
</dbReference>
<dbReference type="PROSITE" id="PS51733">
    <property type="entry name" value="BPL_LPL_CATALYTIC"/>
    <property type="match status" value="1"/>
</dbReference>
<dbReference type="Gene3D" id="3.30.930.10">
    <property type="entry name" value="Bira Bifunctional Protein, Domain 2"/>
    <property type="match status" value="1"/>
</dbReference>
<evidence type="ECO:0000313" key="13">
    <source>
        <dbReference type="Proteomes" id="UP000175669"/>
    </source>
</evidence>
<dbReference type="Proteomes" id="UP000175669">
    <property type="component" value="Unassembled WGS sequence"/>
</dbReference>
<feature type="binding site" evidence="6 9">
    <location>
        <begin position="139"/>
        <end position="141"/>
    </location>
    <ligand>
        <name>substrate</name>
    </ligand>
</feature>
<evidence type="ECO:0000256" key="1">
    <source>
        <dbReference type="ARBA" id="ARBA00004821"/>
    </source>
</evidence>
<evidence type="ECO:0000256" key="3">
    <source>
        <dbReference type="ARBA" id="ARBA00022679"/>
    </source>
</evidence>
<gene>
    <name evidence="6" type="primary">lipB</name>
    <name evidence="12" type="ORF">PHACT_14410</name>
</gene>
<dbReference type="UniPathway" id="UPA00538">
    <property type="reaction ID" value="UER00592"/>
</dbReference>
<dbReference type="InterPro" id="IPR000544">
    <property type="entry name" value="Octanoyltransferase"/>
</dbReference>
<proteinExistence type="inferred from homology"/>
<dbReference type="EMBL" id="MASR01000003">
    <property type="protein sequence ID" value="OFE11058.1"/>
    <property type="molecule type" value="Genomic_DNA"/>
</dbReference>
<feature type="domain" description="BPL/LPL catalytic" evidence="11">
    <location>
        <begin position="33"/>
        <end position="212"/>
    </location>
</feature>
<dbReference type="InterPro" id="IPR020605">
    <property type="entry name" value="Octanoyltransferase_CS"/>
</dbReference>
<dbReference type="CDD" id="cd16444">
    <property type="entry name" value="LipB"/>
    <property type="match status" value="1"/>
</dbReference>
<accession>A0A1E8CF28</accession>
<dbReference type="EC" id="2.3.1.181" evidence="6 7"/>
<keyword evidence="4 6" id="KW-0012">Acyltransferase</keyword>
<dbReference type="PANTHER" id="PTHR10993:SF7">
    <property type="entry name" value="LIPOYLTRANSFERASE 2, MITOCHONDRIAL-RELATED"/>
    <property type="match status" value="1"/>
</dbReference>
<evidence type="ECO:0000256" key="4">
    <source>
        <dbReference type="ARBA" id="ARBA00023315"/>
    </source>
</evidence>
<evidence type="ECO:0000256" key="6">
    <source>
        <dbReference type="HAMAP-Rule" id="MF_00013"/>
    </source>
</evidence>
<evidence type="ECO:0000256" key="9">
    <source>
        <dbReference type="PIRSR" id="PIRSR016262-2"/>
    </source>
</evidence>
<dbReference type="NCBIfam" id="TIGR00214">
    <property type="entry name" value="lipB"/>
    <property type="match status" value="1"/>
</dbReference>
<comment type="pathway">
    <text evidence="1 6 7">Protein modification; protein lipoylation via endogenous pathway; protein N(6)-(lipoyl)lysine from octanoyl-[acyl-carrier-protein]: step 1/2.</text>
</comment>
<comment type="miscellaneous">
    <text evidence="6">In the reaction, the free carboxyl group of octanoic acid is attached via an amide linkage to the epsilon-amino group of a specific lysine residue of lipoyl domains of lipoate-dependent enzymes.</text>
</comment>
<comment type="catalytic activity">
    <reaction evidence="6 7">
        <text>octanoyl-[ACP] + L-lysyl-[protein] = N(6)-octanoyl-L-lysyl-[protein] + holo-[ACP] + H(+)</text>
        <dbReference type="Rhea" id="RHEA:17665"/>
        <dbReference type="Rhea" id="RHEA-COMP:9636"/>
        <dbReference type="Rhea" id="RHEA-COMP:9685"/>
        <dbReference type="Rhea" id="RHEA-COMP:9752"/>
        <dbReference type="Rhea" id="RHEA-COMP:9928"/>
        <dbReference type="ChEBI" id="CHEBI:15378"/>
        <dbReference type="ChEBI" id="CHEBI:29969"/>
        <dbReference type="ChEBI" id="CHEBI:64479"/>
        <dbReference type="ChEBI" id="CHEBI:78463"/>
        <dbReference type="ChEBI" id="CHEBI:78809"/>
        <dbReference type="EC" id="2.3.1.181"/>
    </reaction>
</comment>
<evidence type="ECO:0000313" key="12">
    <source>
        <dbReference type="EMBL" id="OFE11058.1"/>
    </source>
</evidence>
<feature type="binding site" evidence="6 9">
    <location>
        <begin position="152"/>
        <end position="154"/>
    </location>
    <ligand>
        <name>substrate</name>
    </ligand>
</feature>
<comment type="function">
    <text evidence="5 6 7">Catalyzes the transfer of endogenously produced octanoic acid from octanoyl-acyl-carrier-protein onto the lipoyl domains of lipoate-dependent enzymes. Lipoyl-ACP can also act as a substrate although octanoyl-ACP is likely to be the physiological substrate.</text>
</comment>
<evidence type="ECO:0000259" key="11">
    <source>
        <dbReference type="PROSITE" id="PS51733"/>
    </source>
</evidence>
<comment type="similarity">
    <text evidence="6 7">Belongs to the LipB family.</text>
</comment>
<feature type="site" description="Lowers pKa of active site Cys" evidence="6 10">
    <location>
        <position position="136"/>
    </location>
</feature>
<dbReference type="RefSeq" id="WP_070118993.1">
    <property type="nucleotide sequence ID" value="NZ_CAXATG010000006.1"/>
</dbReference>
<feature type="active site" description="Acyl-thioester intermediate" evidence="6 8">
    <location>
        <position position="170"/>
    </location>
</feature>
<reference evidence="13" key="1">
    <citation type="submission" date="2016-07" db="EMBL/GenBank/DDBJ databases">
        <authorList>
            <person name="Florea S."/>
            <person name="Webb J.S."/>
            <person name="Jaromczyk J."/>
            <person name="Schardl C.L."/>
        </authorList>
    </citation>
    <scope>NUCLEOTIDE SEQUENCE [LARGE SCALE GENOMIC DNA]</scope>
    <source>
        <strain evidence="13">KCTC 42131</strain>
    </source>
</reference>
<evidence type="ECO:0000256" key="10">
    <source>
        <dbReference type="PIRSR" id="PIRSR016262-3"/>
    </source>
</evidence>
<evidence type="ECO:0000256" key="2">
    <source>
        <dbReference type="ARBA" id="ARBA00022490"/>
    </source>
</evidence>
<evidence type="ECO:0000256" key="8">
    <source>
        <dbReference type="PIRSR" id="PIRSR016262-1"/>
    </source>
</evidence>
<dbReference type="InterPro" id="IPR004143">
    <property type="entry name" value="BPL_LPL_catalytic"/>
</dbReference>
<dbReference type="STRING" id="1524254.PHACT_14410"/>
<keyword evidence="3 6" id="KW-0808">Transferase</keyword>
<keyword evidence="2 6" id="KW-0963">Cytoplasm</keyword>
<dbReference type="SUPFAM" id="SSF55681">
    <property type="entry name" value="Class II aaRS and biotin synthetases"/>
    <property type="match status" value="1"/>
</dbReference>